<dbReference type="PANTHER" id="PTHR19328">
    <property type="entry name" value="HEDGEHOG-INTERACTING PROTEIN"/>
    <property type="match status" value="1"/>
</dbReference>
<proteinExistence type="predicted"/>
<reference evidence="4 5" key="1">
    <citation type="submission" date="2024-09" db="EMBL/GenBank/DDBJ databases">
        <authorList>
            <person name="Sun Q."/>
            <person name="Mori K."/>
        </authorList>
    </citation>
    <scope>NUCLEOTIDE SEQUENCE [LARGE SCALE GENOMIC DNA]</scope>
    <source>
        <strain evidence="4 5">CCM 7609</strain>
    </source>
</reference>
<dbReference type="InterPro" id="IPR011041">
    <property type="entry name" value="Quinoprot_gluc/sorb_DH_b-prop"/>
</dbReference>
<protein>
    <submittedName>
        <fullName evidence="4">PQQ-dependent sugar dehydrogenase</fullName>
    </submittedName>
</protein>
<accession>A0ABV6F3S6</accession>
<dbReference type="RefSeq" id="WP_378040809.1">
    <property type="nucleotide sequence ID" value="NZ_JBHLWH010000019.1"/>
</dbReference>
<organism evidence="4 5">
    <name type="scientific">Citricoccus parietis</name>
    <dbReference type="NCBI Taxonomy" id="592307"/>
    <lineage>
        <taxon>Bacteria</taxon>
        <taxon>Bacillati</taxon>
        <taxon>Actinomycetota</taxon>
        <taxon>Actinomycetes</taxon>
        <taxon>Micrococcales</taxon>
        <taxon>Micrococcaceae</taxon>
        <taxon>Citricoccus</taxon>
    </lineage>
</organism>
<evidence type="ECO:0000256" key="2">
    <source>
        <dbReference type="SAM" id="SignalP"/>
    </source>
</evidence>
<gene>
    <name evidence="4" type="ORF">ACFFIO_06640</name>
</gene>
<feature type="region of interest" description="Disordered" evidence="1">
    <location>
        <begin position="40"/>
        <end position="61"/>
    </location>
</feature>
<dbReference type="InterPro" id="IPR011042">
    <property type="entry name" value="6-blade_b-propeller_TolB-like"/>
</dbReference>
<evidence type="ECO:0000313" key="5">
    <source>
        <dbReference type="Proteomes" id="UP001589766"/>
    </source>
</evidence>
<name>A0ABV6F3S6_9MICC</name>
<evidence type="ECO:0000259" key="3">
    <source>
        <dbReference type="Pfam" id="PF07995"/>
    </source>
</evidence>
<feature type="chain" id="PRO_5046987927" evidence="2">
    <location>
        <begin position="35"/>
        <end position="379"/>
    </location>
</feature>
<dbReference type="EMBL" id="JBHLWH010000019">
    <property type="protein sequence ID" value="MFC0248175.1"/>
    <property type="molecule type" value="Genomic_DNA"/>
</dbReference>
<sequence length="379" mass="38601">MTVRTPGTTPARRPRVSLAAAFATALAAAAIGLAACTPAPSPERAGPGPEGAGSSGAPTAEPDAAGIVVASGLEAPWSLAFHGQVPLVSERDSARILELDETGASREVGVVGGVTPRGEGGLLGLAVHEDFLYAYLTAGGENRIDRFPLEGGPGALALGEAETVLGGIPAAGNHNGGRIAFGPDGMLYATTGDAGQASSAQDTGDLAGKILRLTPEGGVPQDNPFEGSPVYSYGHRNPQGIAWDAAGTLYASEFGQNTWDELNVIEPGANYGWPEVEGIAGQEGFVDPVQQWAPAEASPSGIAVSGDALYVANLRGEVLREVPVDALGESAEHWAGEHGRLRDVAVAPDGSLWVLTNNTDGRGAPGPEDDRILRLEPGS</sequence>
<dbReference type="Pfam" id="PF07995">
    <property type="entry name" value="GSDH"/>
    <property type="match status" value="1"/>
</dbReference>
<feature type="domain" description="Glucose/Sorbosone dehydrogenase" evidence="3">
    <location>
        <begin position="73"/>
        <end position="362"/>
    </location>
</feature>
<feature type="region of interest" description="Disordered" evidence="1">
    <location>
        <begin position="357"/>
        <end position="379"/>
    </location>
</feature>
<dbReference type="SUPFAM" id="SSF50952">
    <property type="entry name" value="Soluble quinoprotein glucose dehydrogenase"/>
    <property type="match status" value="1"/>
</dbReference>
<evidence type="ECO:0000256" key="1">
    <source>
        <dbReference type="SAM" id="MobiDB-lite"/>
    </source>
</evidence>
<feature type="signal peptide" evidence="2">
    <location>
        <begin position="1"/>
        <end position="34"/>
    </location>
</feature>
<feature type="compositionally biased region" description="Basic and acidic residues" evidence="1">
    <location>
        <begin position="368"/>
        <end position="379"/>
    </location>
</feature>
<dbReference type="PANTHER" id="PTHR19328:SF13">
    <property type="entry name" value="HIPL1 PROTEIN"/>
    <property type="match status" value="1"/>
</dbReference>
<comment type="caution">
    <text evidence="4">The sequence shown here is derived from an EMBL/GenBank/DDBJ whole genome shotgun (WGS) entry which is preliminary data.</text>
</comment>
<dbReference type="InterPro" id="IPR012938">
    <property type="entry name" value="Glc/Sorbosone_DH"/>
</dbReference>
<keyword evidence="2" id="KW-0732">Signal</keyword>
<keyword evidence="5" id="KW-1185">Reference proteome</keyword>
<evidence type="ECO:0000313" key="4">
    <source>
        <dbReference type="EMBL" id="MFC0248175.1"/>
    </source>
</evidence>
<dbReference type="Proteomes" id="UP001589766">
    <property type="component" value="Unassembled WGS sequence"/>
</dbReference>
<dbReference type="Gene3D" id="2.120.10.30">
    <property type="entry name" value="TolB, C-terminal domain"/>
    <property type="match status" value="1"/>
</dbReference>